<dbReference type="HAMAP" id="MF_00123">
    <property type="entry name" value="Arg_tRNA_synth"/>
    <property type="match status" value="1"/>
</dbReference>
<dbReference type="InterPro" id="IPR009080">
    <property type="entry name" value="tRNAsynth_Ia_anticodon-bd"/>
</dbReference>
<feature type="domain" description="Arginyl tRNA synthetase N-terminal" evidence="14">
    <location>
        <begin position="9"/>
        <end position="98"/>
    </location>
</feature>
<dbReference type="EC" id="6.1.1.19" evidence="11"/>
<dbReference type="GO" id="GO:0005737">
    <property type="term" value="C:cytoplasm"/>
    <property type="evidence" value="ECO:0007669"/>
    <property type="project" value="UniProtKB-SubCell"/>
</dbReference>
<keyword evidence="8 11" id="KW-0648">Protein biosynthesis</keyword>
<dbReference type="Pfam" id="PF03485">
    <property type="entry name" value="Arg_tRNA_synt_N"/>
    <property type="match status" value="1"/>
</dbReference>
<dbReference type="PATRIC" id="fig|1555112.3.peg.3195"/>
<gene>
    <name evidence="11" type="primary">argS</name>
    <name evidence="15" type="ORF">LIP_3147</name>
</gene>
<accession>A0A0K2SQ64</accession>
<evidence type="ECO:0000256" key="1">
    <source>
        <dbReference type="ARBA" id="ARBA00004496"/>
    </source>
</evidence>
<keyword evidence="4 11" id="KW-0963">Cytoplasm</keyword>
<comment type="similarity">
    <text evidence="2 11 12">Belongs to the class-I aminoacyl-tRNA synthetase family.</text>
</comment>
<dbReference type="Gene3D" id="3.40.50.620">
    <property type="entry name" value="HUPs"/>
    <property type="match status" value="1"/>
</dbReference>
<sequence length="563" mass="63436">MDLLARWEAELNRAVRDALERAVAAGRVHLSGEATFDVEVPREKAHGDFSTNAALVLARSARMRPRDLAEILVAYLDAEAAGVERVEVAGPGFINFRLHPGWLHEVVPGVLEAPDRYGESRAEASQRILVEFVSANPTGPMNVVNARAAAVGDVLARCLAAAGHPVATEYYVNDAGHQVDLFARTIEARCRELQGEPLELPEGAYQGEYVREVAGAILREHPDLLEWEPERRHAFLRREGPDRMVAQQREDLERYGVRFDRWFRERDLHAAGKVDEVARLYRERGMSYEEDGAVWLATSRFGDEKDRVVVKRDGQPTYLLGDIAYHREKLERGFERLIDLWGPDHHGHIVRTKAALEALGYPPDRLEVLLLQLVTLTRGGQPVRMSKRAGEFITLRDLVDEVGVDAARFTFLTRSLDAPLDFDLELAVRQSDENPVYYVQYAHARIASVFRQAFGEGADPAAHLPDPRSTDLSALTSDEEDDLLRHVAAFPSEVRLAADRREPHRLSFYAQELARRFHVFYAHHRILGESPKLEAARLLLARATQLTLRRALDLMGVSAPDRM</sequence>
<evidence type="ECO:0000259" key="14">
    <source>
        <dbReference type="SMART" id="SM01016"/>
    </source>
</evidence>
<dbReference type="NCBIfam" id="TIGR00456">
    <property type="entry name" value="argS"/>
    <property type="match status" value="1"/>
</dbReference>
<organism evidence="15 16">
    <name type="scientific">Limnochorda pilosa</name>
    <dbReference type="NCBI Taxonomy" id="1555112"/>
    <lineage>
        <taxon>Bacteria</taxon>
        <taxon>Bacillati</taxon>
        <taxon>Bacillota</taxon>
        <taxon>Limnochordia</taxon>
        <taxon>Limnochordales</taxon>
        <taxon>Limnochordaceae</taxon>
        <taxon>Limnochorda</taxon>
    </lineage>
</organism>
<evidence type="ECO:0000256" key="10">
    <source>
        <dbReference type="ARBA" id="ARBA00049339"/>
    </source>
</evidence>
<dbReference type="RefSeq" id="WP_198409573.1">
    <property type="nucleotide sequence ID" value="NZ_AP014924.1"/>
</dbReference>
<dbReference type="FunFam" id="1.10.730.10:FF:000008">
    <property type="entry name" value="Arginine--tRNA ligase"/>
    <property type="match status" value="1"/>
</dbReference>
<evidence type="ECO:0000259" key="13">
    <source>
        <dbReference type="SMART" id="SM00836"/>
    </source>
</evidence>
<dbReference type="PANTHER" id="PTHR11956:SF5">
    <property type="entry name" value="ARGININE--TRNA LIGASE, CYTOPLASMIC"/>
    <property type="match status" value="1"/>
</dbReference>
<dbReference type="SUPFAM" id="SSF52374">
    <property type="entry name" value="Nucleotidylyl transferase"/>
    <property type="match status" value="1"/>
</dbReference>
<dbReference type="KEGG" id="lpil:LIP_3147"/>
<dbReference type="PANTHER" id="PTHR11956">
    <property type="entry name" value="ARGINYL-TRNA SYNTHETASE"/>
    <property type="match status" value="1"/>
</dbReference>
<dbReference type="InterPro" id="IPR036695">
    <property type="entry name" value="Arg-tRNA-synth_N_sf"/>
</dbReference>
<evidence type="ECO:0000256" key="9">
    <source>
        <dbReference type="ARBA" id="ARBA00023146"/>
    </source>
</evidence>
<dbReference type="Gene3D" id="1.10.730.10">
    <property type="entry name" value="Isoleucyl-tRNA Synthetase, Domain 1"/>
    <property type="match status" value="1"/>
</dbReference>
<dbReference type="InterPro" id="IPR014729">
    <property type="entry name" value="Rossmann-like_a/b/a_fold"/>
</dbReference>
<dbReference type="GO" id="GO:0004814">
    <property type="term" value="F:arginine-tRNA ligase activity"/>
    <property type="evidence" value="ECO:0007669"/>
    <property type="project" value="UniProtKB-UniRule"/>
</dbReference>
<dbReference type="GO" id="GO:0005524">
    <property type="term" value="F:ATP binding"/>
    <property type="evidence" value="ECO:0007669"/>
    <property type="project" value="UniProtKB-UniRule"/>
</dbReference>
<proteinExistence type="inferred from homology"/>
<dbReference type="SUPFAM" id="SSF55190">
    <property type="entry name" value="Arginyl-tRNA synthetase (ArgRS), N-terminal 'additional' domain"/>
    <property type="match status" value="1"/>
</dbReference>
<feature type="domain" description="DALR anticodon binding" evidence="13">
    <location>
        <begin position="439"/>
        <end position="563"/>
    </location>
</feature>
<evidence type="ECO:0000256" key="4">
    <source>
        <dbReference type="ARBA" id="ARBA00022490"/>
    </source>
</evidence>
<evidence type="ECO:0000256" key="7">
    <source>
        <dbReference type="ARBA" id="ARBA00022840"/>
    </source>
</evidence>
<dbReference type="SUPFAM" id="SSF47323">
    <property type="entry name" value="Anticodon-binding domain of a subclass of class I aminoacyl-tRNA synthetases"/>
    <property type="match status" value="1"/>
</dbReference>
<evidence type="ECO:0000313" key="16">
    <source>
        <dbReference type="Proteomes" id="UP000065807"/>
    </source>
</evidence>
<keyword evidence="5 11" id="KW-0436">Ligase</keyword>
<dbReference type="Proteomes" id="UP000065807">
    <property type="component" value="Chromosome"/>
</dbReference>
<evidence type="ECO:0000256" key="12">
    <source>
        <dbReference type="RuleBase" id="RU363038"/>
    </source>
</evidence>
<dbReference type="SMART" id="SM00836">
    <property type="entry name" value="DALR_1"/>
    <property type="match status" value="1"/>
</dbReference>
<dbReference type="EMBL" id="AP014924">
    <property type="protein sequence ID" value="BAS28974.1"/>
    <property type="molecule type" value="Genomic_DNA"/>
</dbReference>
<name>A0A0K2SQ64_LIMPI</name>
<dbReference type="GO" id="GO:0006420">
    <property type="term" value="P:arginyl-tRNA aminoacylation"/>
    <property type="evidence" value="ECO:0007669"/>
    <property type="project" value="UniProtKB-UniRule"/>
</dbReference>
<dbReference type="SMART" id="SM01016">
    <property type="entry name" value="Arg_tRNA_synt_N"/>
    <property type="match status" value="1"/>
</dbReference>
<feature type="short sequence motif" description="'HIGH' region" evidence="11">
    <location>
        <begin position="135"/>
        <end position="145"/>
    </location>
</feature>
<dbReference type="InterPro" id="IPR001278">
    <property type="entry name" value="Arg-tRNA-ligase"/>
</dbReference>
<evidence type="ECO:0000256" key="3">
    <source>
        <dbReference type="ARBA" id="ARBA00011245"/>
    </source>
</evidence>
<dbReference type="Pfam" id="PF05746">
    <property type="entry name" value="DALR_1"/>
    <property type="match status" value="1"/>
</dbReference>
<dbReference type="Pfam" id="PF00750">
    <property type="entry name" value="tRNA-synt_1d"/>
    <property type="match status" value="1"/>
</dbReference>
<keyword evidence="9 11" id="KW-0030">Aminoacyl-tRNA synthetase</keyword>
<keyword evidence="6 11" id="KW-0547">Nucleotide-binding</keyword>
<evidence type="ECO:0000256" key="2">
    <source>
        <dbReference type="ARBA" id="ARBA00005594"/>
    </source>
</evidence>
<evidence type="ECO:0000256" key="8">
    <source>
        <dbReference type="ARBA" id="ARBA00022917"/>
    </source>
</evidence>
<dbReference type="PRINTS" id="PR01038">
    <property type="entry name" value="TRNASYNTHARG"/>
</dbReference>
<dbReference type="InterPro" id="IPR035684">
    <property type="entry name" value="ArgRS_core"/>
</dbReference>
<reference evidence="16" key="2">
    <citation type="journal article" date="2016" name="Int. J. Syst. Evol. Microbiol.">
        <title>Complete genome sequence and cell structure of Limnochorda pilosa, a Gram-negative spore-former within the phylum Firmicutes.</title>
        <authorList>
            <person name="Watanabe M."/>
            <person name="Kojima H."/>
            <person name="Fukui M."/>
        </authorList>
    </citation>
    <scope>NUCLEOTIDE SEQUENCE [LARGE SCALE GENOMIC DNA]</scope>
    <source>
        <strain evidence="16">HC45</strain>
    </source>
</reference>
<comment type="catalytic activity">
    <reaction evidence="10 11">
        <text>tRNA(Arg) + L-arginine + ATP = L-arginyl-tRNA(Arg) + AMP + diphosphate</text>
        <dbReference type="Rhea" id="RHEA:20301"/>
        <dbReference type="Rhea" id="RHEA-COMP:9658"/>
        <dbReference type="Rhea" id="RHEA-COMP:9673"/>
        <dbReference type="ChEBI" id="CHEBI:30616"/>
        <dbReference type="ChEBI" id="CHEBI:32682"/>
        <dbReference type="ChEBI" id="CHEBI:33019"/>
        <dbReference type="ChEBI" id="CHEBI:78442"/>
        <dbReference type="ChEBI" id="CHEBI:78513"/>
        <dbReference type="ChEBI" id="CHEBI:456215"/>
        <dbReference type="EC" id="6.1.1.19"/>
    </reaction>
</comment>
<evidence type="ECO:0000256" key="5">
    <source>
        <dbReference type="ARBA" id="ARBA00022598"/>
    </source>
</evidence>
<dbReference type="InterPro" id="IPR005148">
    <property type="entry name" value="Arg-tRNA-synth_N"/>
</dbReference>
<protein>
    <recommendedName>
        <fullName evidence="11">Arginine--tRNA ligase</fullName>
        <ecNumber evidence="11">6.1.1.19</ecNumber>
    </recommendedName>
    <alternativeName>
        <fullName evidence="11">Arginyl-tRNA synthetase</fullName>
        <shortName evidence="11">ArgRS</shortName>
    </alternativeName>
</protein>
<reference evidence="16" key="1">
    <citation type="submission" date="2015-07" db="EMBL/GenBank/DDBJ databases">
        <title>Complete genome sequence and phylogenetic analysis of Limnochorda pilosa.</title>
        <authorList>
            <person name="Watanabe M."/>
            <person name="Kojima H."/>
            <person name="Fukui M."/>
        </authorList>
    </citation>
    <scope>NUCLEOTIDE SEQUENCE [LARGE SCALE GENOMIC DNA]</scope>
    <source>
        <strain evidence="16">HC45</strain>
    </source>
</reference>
<dbReference type="AlphaFoldDB" id="A0A0K2SQ64"/>
<keyword evidence="7 11" id="KW-0067">ATP-binding</keyword>
<keyword evidence="16" id="KW-1185">Reference proteome</keyword>
<evidence type="ECO:0000313" key="15">
    <source>
        <dbReference type="EMBL" id="BAS28974.1"/>
    </source>
</evidence>
<evidence type="ECO:0000256" key="11">
    <source>
        <dbReference type="HAMAP-Rule" id="MF_00123"/>
    </source>
</evidence>
<dbReference type="InterPro" id="IPR008909">
    <property type="entry name" value="DALR_anticod-bd"/>
</dbReference>
<dbReference type="Gene3D" id="3.30.1360.70">
    <property type="entry name" value="Arginyl tRNA synthetase N-terminal domain"/>
    <property type="match status" value="1"/>
</dbReference>
<dbReference type="CDD" id="cd00671">
    <property type="entry name" value="ArgRS_core"/>
    <property type="match status" value="1"/>
</dbReference>
<dbReference type="FunFam" id="3.40.50.620:FF:000062">
    <property type="entry name" value="Arginine--tRNA ligase"/>
    <property type="match status" value="1"/>
</dbReference>
<comment type="subunit">
    <text evidence="3 11">Monomer.</text>
</comment>
<evidence type="ECO:0000256" key="6">
    <source>
        <dbReference type="ARBA" id="ARBA00022741"/>
    </source>
</evidence>
<dbReference type="STRING" id="1555112.LIP_3147"/>
<comment type="subcellular location">
    <subcellularLocation>
        <location evidence="1 11">Cytoplasm</location>
    </subcellularLocation>
</comment>